<evidence type="ECO:0000313" key="5">
    <source>
        <dbReference type="Proteomes" id="UP000585507"/>
    </source>
</evidence>
<dbReference type="AlphaFoldDB" id="A0A7W8U9L2"/>
<evidence type="ECO:0000313" key="4">
    <source>
        <dbReference type="EMBL" id="MBB5533985.1"/>
    </source>
</evidence>
<dbReference type="EMBL" id="JACHBK010000001">
    <property type="protein sequence ID" value="MBB5533985.1"/>
    <property type="molecule type" value="Genomic_DNA"/>
</dbReference>
<dbReference type="PANTHER" id="PTHR33619:SF3">
    <property type="entry name" value="POLYSACCHARIDE EXPORT PROTEIN GFCE-RELATED"/>
    <property type="match status" value="1"/>
</dbReference>
<dbReference type="Pfam" id="PF02563">
    <property type="entry name" value="Poly_export"/>
    <property type="match status" value="1"/>
</dbReference>
<dbReference type="Gene3D" id="3.30.1950.10">
    <property type="entry name" value="wza like domain"/>
    <property type="match status" value="1"/>
</dbReference>
<dbReference type="Gene3D" id="3.10.560.10">
    <property type="entry name" value="Outer membrane lipoprotein wza domain like"/>
    <property type="match status" value="2"/>
</dbReference>
<dbReference type="GO" id="GO:0015159">
    <property type="term" value="F:polysaccharide transmembrane transporter activity"/>
    <property type="evidence" value="ECO:0007669"/>
    <property type="project" value="InterPro"/>
</dbReference>
<dbReference type="InterPro" id="IPR003715">
    <property type="entry name" value="Poly_export_N"/>
</dbReference>
<dbReference type="RefSeq" id="WP_018324289.1">
    <property type="nucleotide sequence ID" value="NZ_JACHBK010000001.1"/>
</dbReference>
<dbReference type="Proteomes" id="UP000585507">
    <property type="component" value="Unassembled WGS sequence"/>
</dbReference>
<keyword evidence="1" id="KW-0732">Signal</keyword>
<proteinExistence type="predicted"/>
<feature type="domain" description="AprE-like long alpha-helical hairpin" evidence="3">
    <location>
        <begin position="185"/>
        <end position="362"/>
    </location>
</feature>
<gene>
    <name evidence="4" type="ORF">GGD55_000646</name>
</gene>
<dbReference type="InterPro" id="IPR058781">
    <property type="entry name" value="HH_AprE-like"/>
</dbReference>
<accession>A0A7W8U9L2</accession>
<organism evidence="4 5">
    <name type="scientific">Rhizobium giardinii</name>
    <dbReference type="NCBI Taxonomy" id="56731"/>
    <lineage>
        <taxon>Bacteria</taxon>
        <taxon>Pseudomonadati</taxon>
        <taxon>Pseudomonadota</taxon>
        <taxon>Alphaproteobacteria</taxon>
        <taxon>Hyphomicrobiales</taxon>
        <taxon>Rhizobiaceae</taxon>
        <taxon>Rhizobium/Agrobacterium group</taxon>
        <taxon>Rhizobium</taxon>
    </lineage>
</organism>
<dbReference type="PANTHER" id="PTHR33619">
    <property type="entry name" value="POLYSACCHARIDE EXPORT PROTEIN GFCE-RELATED"/>
    <property type="match status" value="1"/>
</dbReference>
<evidence type="ECO:0000256" key="1">
    <source>
        <dbReference type="ARBA" id="ARBA00022729"/>
    </source>
</evidence>
<dbReference type="InterPro" id="IPR049712">
    <property type="entry name" value="Poly_export"/>
</dbReference>
<keyword evidence="5" id="KW-1185">Reference proteome</keyword>
<reference evidence="4 5" key="1">
    <citation type="submission" date="2020-08" db="EMBL/GenBank/DDBJ databases">
        <title>Genomic Encyclopedia of Type Strains, Phase IV (KMG-V): Genome sequencing to study the core and pangenomes of soil and plant-associated prokaryotes.</title>
        <authorList>
            <person name="Whitman W."/>
        </authorList>
    </citation>
    <scope>NUCLEOTIDE SEQUENCE [LARGE SCALE GENOMIC DNA]</scope>
    <source>
        <strain evidence="4 5">SEMIA 4084</strain>
    </source>
</reference>
<evidence type="ECO:0000259" key="3">
    <source>
        <dbReference type="Pfam" id="PF25994"/>
    </source>
</evidence>
<sequence length="424" mass="45603">MRRSLSVGLPALGKRAADAVRLSALALAISVSGVQLAFADDYALGAMDKLRIRVAEWQTAEGTVRDWSAISGEYTVGASGGISLPFLGTLPASGKTTSEIAEEVGLQLQKLFGLPDRPSASVELAQYRPIYLAGEVQTPGEYPYAPEMTVLKAVSLGGGLRRAENGQRFARDFITARGESSVQIAERNRLLIRRARLQAEIAEKADIVVPPELKGVADAAGLIESEKALMISRDKRLKLQLTQLAELKSLLQKEIESLGKKSATQTRQLELVMEDKDRVDTLAEKGLALSARKLTVEQRAADLQAALLDIDTASLKAKQDVSKASQDETNLRNDWDAQLAQELQNTESELDTLDLKLVTSRDLMSEALLQSADAAQTPQAGTAASIAYSIVRQKDGKSTKISADEGTLVLPGDVVKVEPVAVTQ</sequence>
<protein>
    <submittedName>
        <fullName evidence="4">Exopolysaccharide production protein ExoF</fullName>
    </submittedName>
</protein>
<dbReference type="Pfam" id="PF25994">
    <property type="entry name" value="HH_AprE"/>
    <property type="match status" value="1"/>
</dbReference>
<feature type="domain" description="Polysaccharide export protein N-terminal" evidence="2">
    <location>
        <begin position="40"/>
        <end position="124"/>
    </location>
</feature>
<evidence type="ECO:0000259" key="2">
    <source>
        <dbReference type="Pfam" id="PF02563"/>
    </source>
</evidence>
<comment type="caution">
    <text evidence="4">The sequence shown here is derived from an EMBL/GenBank/DDBJ whole genome shotgun (WGS) entry which is preliminary data.</text>
</comment>
<name>A0A7W8U9L2_9HYPH</name>